<proteinExistence type="predicted"/>
<dbReference type="InterPro" id="IPR020471">
    <property type="entry name" value="AKR"/>
</dbReference>
<keyword evidence="1" id="KW-0560">Oxidoreductase</keyword>
<dbReference type="InterPro" id="IPR036812">
    <property type="entry name" value="NAD(P)_OxRdtase_dom_sf"/>
</dbReference>
<sequence length="294" mass="32983">MSFIYGTAWKREDTAVFVSQAIKHGFTSFDTAGQPKPYREELVGEAIRQAFATGQLHNRADICIQTKFSRPEAQDPSNTAYPLDAPLEEQVHLSIQNSLHNLRHEEAEDTSYLDALLLHSPYPDLQDTVQAWRVFEQYVPSRIRALGICNVPFAKLKQLYEAVDVKPAVVQARFHKETAFEPEVRRFCAEKRIVFQAHKVLKGSNAALLESELIGEAAAELGVSRQAALYLCVLHLPGSVRIVNGTKSAAHMKEDLDAVEVLRGWGVGDAKEVLWRQYMGRFQTLIEEGSHVPS</sequence>
<organism evidence="3 4">
    <name type="scientific">Pleurostoma richardsiae</name>
    <dbReference type="NCBI Taxonomy" id="41990"/>
    <lineage>
        <taxon>Eukaryota</taxon>
        <taxon>Fungi</taxon>
        <taxon>Dikarya</taxon>
        <taxon>Ascomycota</taxon>
        <taxon>Pezizomycotina</taxon>
        <taxon>Sordariomycetes</taxon>
        <taxon>Sordariomycetidae</taxon>
        <taxon>Calosphaeriales</taxon>
        <taxon>Pleurostomataceae</taxon>
        <taxon>Pleurostoma</taxon>
    </lineage>
</organism>
<evidence type="ECO:0000259" key="2">
    <source>
        <dbReference type="Pfam" id="PF00248"/>
    </source>
</evidence>
<dbReference type="EMBL" id="JANBVO010000014">
    <property type="protein sequence ID" value="KAJ9145392.1"/>
    <property type="molecule type" value="Genomic_DNA"/>
</dbReference>
<name>A0AA38VR03_9PEZI</name>
<protein>
    <submittedName>
        <fullName evidence="3">NAD(P)H-dependent D-xylose reductase</fullName>
    </submittedName>
</protein>
<feature type="domain" description="NADP-dependent oxidoreductase" evidence="2">
    <location>
        <begin position="8"/>
        <end position="203"/>
    </location>
</feature>
<keyword evidence="4" id="KW-1185">Reference proteome</keyword>
<accession>A0AA38VR03</accession>
<dbReference type="Pfam" id="PF00248">
    <property type="entry name" value="Aldo_ket_red"/>
    <property type="match status" value="1"/>
</dbReference>
<dbReference type="PANTHER" id="PTHR11732">
    <property type="entry name" value="ALDO/KETO REDUCTASE"/>
    <property type="match status" value="1"/>
</dbReference>
<dbReference type="AlphaFoldDB" id="A0AA38VR03"/>
<comment type="caution">
    <text evidence="3">The sequence shown here is derived from an EMBL/GenBank/DDBJ whole genome shotgun (WGS) entry which is preliminary data.</text>
</comment>
<dbReference type="InterPro" id="IPR023210">
    <property type="entry name" value="NADP_OxRdtase_dom"/>
</dbReference>
<reference evidence="3" key="1">
    <citation type="submission" date="2022-07" db="EMBL/GenBank/DDBJ databases">
        <title>Fungi with potential for degradation of polypropylene.</title>
        <authorList>
            <person name="Gostincar C."/>
        </authorList>
    </citation>
    <scope>NUCLEOTIDE SEQUENCE</scope>
    <source>
        <strain evidence="3">EXF-13308</strain>
    </source>
</reference>
<dbReference type="SUPFAM" id="SSF51430">
    <property type="entry name" value="NAD(P)-linked oxidoreductase"/>
    <property type="match status" value="1"/>
</dbReference>
<dbReference type="Proteomes" id="UP001174694">
    <property type="component" value="Unassembled WGS sequence"/>
</dbReference>
<evidence type="ECO:0000313" key="4">
    <source>
        <dbReference type="Proteomes" id="UP001174694"/>
    </source>
</evidence>
<evidence type="ECO:0000256" key="1">
    <source>
        <dbReference type="ARBA" id="ARBA00023002"/>
    </source>
</evidence>
<gene>
    <name evidence="3" type="ORF">NKR23_g5372</name>
</gene>
<dbReference type="Gene3D" id="3.20.20.100">
    <property type="entry name" value="NADP-dependent oxidoreductase domain"/>
    <property type="match status" value="1"/>
</dbReference>
<evidence type="ECO:0000313" key="3">
    <source>
        <dbReference type="EMBL" id="KAJ9145392.1"/>
    </source>
</evidence>
<dbReference type="GO" id="GO:0016491">
    <property type="term" value="F:oxidoreductase activity"/>
    <property type="evidence" value="ECO:0007669"/>
    <property type="project" value="UniProtKB-KW"/>
</dbReference>